<gene>
    <name evidence="5" type="ORF">CO2235_MP120017</name>
    <name evidence="4" type="ORF">JTE92_04455</name>
</gene>
<keyword evidence="3" id="KW-1133">Transmembrane helix</keyword>
<evidence type="ECO:0000256" key="2">
    <source>
        <dbReference type="SAM" id="MobiDB-lite"/>
    </source>
</evidence>
<dbReference type="Proteomes" id="UP000623307">
    <property type="component" value="Chromosome 1"/>
</dbReference>
<evidence type="ECO:0000313" key="5">
    <source>
        <dbReference type="EMBL" id="SPC19168.1"/>
    </source>
</evidence>
<feature type="transmembrane region" description="Helical" evidence="3">
    <location>
        <begin position="56"/>
        <end position="75"/>
    </location>
</feature>
<reference evidence="5" key="1">
    <citation type="submission" date="2018-01" db="EMBL/GenBank/DDBJ databases">
        <authorList>
            <person name="Clerissi C."/>
        </authorList>
    </citation>
    <scope>NUCLEOTIDE SEQUENCE</scope>
    <source>
        <strain evidence="5">Cupriavidus oxalaticus LMG 2235</strain>
    </source>
</reference>
<reference evidence="4 6" key="2">
    <citation type="submission" date="2021-02" db="EMBL/GenBank/DDBJ databases">
        <title>Complete Genome Sequence of Cupriavidus oxalaticus Strain Ox1, a Soil Oxalate-Degrading Species.</title>
        <authorList>
            <person name="Palmieri F."/>
            <person name="Udriet P."/>
            <person name="Deuasquier M."/>
            <person name="Beaudoing E."/>
            <person name="Johnson S.L."/>
            <person name="Davenport K.W."/>
            <person name="Chain P.S."/>
            <person name="Bindschedler S."/>
            <person name="Junier P."/>
        </authorList>
    </citation>
    <scope>NUCLEOTIDE SEQUENCE [LARGE SCALE GENOMIC DNA]</scope>
    <source>
        <strain evidence="4 6">Ox1</strain>
    </source>
</reference>
<feature type="repeat" description="TPR" evidence="1">
    <location>
        <begin position="158"/>
        <end position="191"/>
    </location>
</feature>
<organism evidence="5">
    <name type="scientific">Cupriavidus oxalaticus</name>
    <dbReference type="NCBI Taxonomy" id="96344"/>
    <lineage>
        <taxon>Bacteria</taxon>
        <taxon>Pseudomonadati</taxon>
        <taxon>Pseudomonadota</taxon>
        <taxon>Betaproteobacteria</taxon>
        <taxon>Burkholderiales</taxon>
        <taxon>Burkholderiaceae</taxon>
        <taxon>Cupriavidus</taxon>
    </lineage>
</organism>
<keyword evidence="3" id="KW-0472">Membrane</keyword>
<name>A0A375GB83_9BURK</name>
<accession>A0A375GB83</accession>
<dbReference type="NCBIfam" id="NF047558">
    <property type="entry name" value="TPR_END_plus"/>
    <property type="match status" value="1"/>
</dbReference>
<dbReference type="EMBL" id="OGUS01000135">
    <property type="protein sequence ID" value="SPC19168.1"/>
    <property type="molecule type" value="Genomic_DNA"/>
</dbReference>
<dbReference type="OrthoDB" id="207300at2"/>
<dbReference type="Pfam" id="PF14559">
    <property type="entry name" value="TPR_19"/>
    <property type="match status" value="1"/>
</dbReference>
<dbReference type="InterPro" id="IPR011990">
    <property type="entry name" value="TPR-like_helical_dom_sf"/>
</dbReference>
<evidence type="ECO:0000313" key="6">
    <source>
        <dbReference type="Proteomes" id="UP000623307"/>
    </source>
</evidence>
<dbReference type="Gene3D" id="1.25.40.10">
    <property type="entry name" value="Tetratricopeptide repeat domain"/>
    <property type="match status" value="1"/>
</dbReference>
<dbReference type="GeneID" id="303488755"/>
<protein>
    <submittedName>
        <fullName evidence="4">Tetratricopeptide repeat protein</fullName>
    </submittedName>
</protein>
<dbReference type="AlphaFoldDB" id="A0A375GB83"/>
<keyword evidence="1" id="KW-0802">TPR repeat</keyword>
<sequence>MAKYKCPTLGDCDKANAGEIFERSPGEDLRCPGCNTLLDQVNTPSGGSQGGVSKPVIAGAVVAAVAVMAGAGYFFMGRGAESAPAVVAEAPAVVAEAPATEASSASAPAVGPVATGAAPAGGIGPDEAETKALRAKGETDLRTGDAAAAELSSNKAAANEMLKLAIARMSQGKLDEAEKTLTSARELDPKQSLVPYNMAVLRLKQGRTEDALKEFEASFMAGFPYFDKMDQDPDLDSMRKDPRFNKLVDQYRKQTT</sequence>
<dbReference type="Proteomes" id="UP000256862">
    <property type="component" value="Plasmid CO2235_mp"/>
</dbReference>
<keyword evidence="6" id="KW-1185">Reference proteome</keyword>
<dbReference type="InterPro" id="IPR019734">
    <property type="entry name" value="TPR_rpt"/>
</dbReference>
<dbReference type="EMBL" id="CP069811">
    <property type="protein sequence ID" value="QRQ92167.1"/>
    <property type="molecule type" value="Genomic_DNA"/>
</dbReference>
<dbReference type="PROSITE" id="PS50005">
    <property type="entry name" value="TPR"/>
    <property type="match status" value="1"/>
</dbReference>
<dbReference type="RefSeq" id="WP_063240822.1">
    <property type="nucleotide sequence ID" value="NZ_CP069809.1"/>
</dbReference>
<evidence type="ECO:0000256" key="1">
    <source>
        <dbReference type="PROSITE-ProRule" id="PRU00339"/>
    </source>
</evidence>
<keyword evidence="3" id="KW-0812">Transmembrane</keyword>
<evidence type="ECO:0000313" key="4">
    <source>
        <dbReference type="EMBL" id="QRQ92167.1"/>
    </source>
</evidence>
<dbReference type="SUPFAM" id="SSF48452">
    <property type="entry name" value="TPR-like"/>
    <property type="match status" value="1"/>
</dbReference>
<evidence type="ECO:0000256" key="3">
    <source>
        <dbReference type="SAM" id="Phobius"/>
    </source>
</evidence>
<feature type="region of interest" description="Disordered" evidence="2">
    <location>
        <begin position="230"/>
        <end position="256"/>
    </location>
</feature>
<proteinExistence type="predicted"/>